<dbReference type="PANTHER" id="PTHR45947">
    <property type="entry name" value="SULFOQUINOVOSYL TRANSFERASE SQD2"/>
    <property type="match status" value="1"/>
</dbReference>
<dbReference type="InterPro" id="IPR028098">
    <property type="entry name" value="Glyco_trans_4-like_N"/>
</dbReference>
<evidence type="ECO:0000313" key="4">
    <source>
        <dbReference type="Proteomes" id="UP000538147"/>
    </source>
</evidence>
<gene>
    <name evidence="3" type="ORF">FHS79_002003</name>
</gene>
<protein>
    <submittedName>
        <fullName evidence="3">Alpha-1,6-mannosyltransferase</fullName>
        <ecNumber evidence="3">2.4.1.-</ecNumber>
    </submittedName>
</protein>
<dbReference type="EMBL" id="JACIIV010000013">
    <property type="protein sequence ID" value="MBB6227822.1"/>
    <property type="molecule type" value="Genomic_DNA"/>
</dbReference>
<dbReference type="GO" id="GO:0016757">
    <property type="term" value="F:glycosyltransferase activity"/>
    <property type="evidence" value="ECO:0007669"/>
    <property type="project" value="UniProtKB-KW"/>
</dbReference>
<evidence type="ECO:0000313" key="3">
    <source>
        <dbReference type="EMBL" id="MBB6227822.1"/>
    </source>
</evidence>
<name>A0A841LF87_9SPHN</name>
<dbReference type="Pfam" id="PF00534">
    <property type="entry name" value="Glycos_transf_1"/>
    <property type="match status" value="1"/>
</dbReference>
<dbReference type="Gene3D" id="3.40.50.2000">
    <property type="entry name" value="Glycogen Phosphorylase B"/>
    <property type="match status" value="2"/>
</dbReference>
<keyword evidence="4" id="KW-1185">Reference proteome</keyword>
<dbReference type="Proteomes" id="UP000538147">
    <property type="component" value="Unassembled WGS sequence"/>
</dbReference>
<comment type="caution">
    <text evidence="3">The sequence shown here is derived from an EMBL/GenBank/DDBJ whole genome shotgun (WGS) entry which is preliminary data.</text>
</comment>
<evidence type="ECO:0000259" key="1">
    <source>
        <dbReference type="Pfam" id="PF00534"/>
    </source>
</evidence>
<dbReference type="InterPro" id="IPR001296">
    <property type="entry name" value="Glyco_trans_1"/>
</dbReference>
<feature type="domain" description="Glycosyltransferase subfamily 4-like N-terminal" evidence="2">
    <location>
        <begin position="15"/>
        <end position="186"/>
    </location>
</feature>
<keyword evidence="3" id="KW-0808">Transferase</keyword>
<dbReference type="Pfam" id="PF13439">
    <property type="entry name" value="Glyco_transf_4"/>
    <property type="match status" value="1"/>
</dbReference>
<accession>A0A841LF87</accession>
<reference evidence="3 4" key="1">
    <citation type="submission" date="2020-08" db="EMBL/GenBank/DDBJ databases">
        <title>Genomic Encyclopedia of Type Strains, Phase IV (KMG-IV): sequencing the most valuable type-strain genomes for metagenomic binning, comparative biology and taxonomic classification.</title>
        <authorList>
            <person name="Goeker M."/>
        </authorList>
    </citation>
    <scope>NUCLEOTIDE SEQUENCE [LARGE SCALE GENOMIC DNA]</scope>
    <source>
        <strain evidence="3 4">DSM 102189</strain>
    </source>
</reference>
<evidence type="ECO:0000259" key="2">
    <source>
        <dbReference type="Pfam" id="PF13439"/>
    </source>
</evidence>
<organism evidence="3 4">
    <name type="scientific">Polymorphobacter multimanifer</name>
    <dbReference type="NCBI Taxonomy" id="1070431"/>
    <lineage>
        <taxon>Bacteria</taxon>
        <taxon>Pseudomonadati</taxon>
        <taxon>Pseudomonadota</taxon>
        <taxon>Alphaproteobacteria</taxon>
        <taxon>Sphingomonadales</taxon>
        <taxon>Sphingosinicellaceae</taxon>
        <taxon>Polymorphobacter</taxon>
    </lineage>
</organism>
<keyword evidence="3" id="KW-0328">Glycosyltransferase</keyword>
<proteinExistence type="predicted"/>
<sequence length="392" mass="42325">MHIVDISALYSPTGGGIRTYTRRKLQTAQRFGHSLTVVAPGNDAADDMVAPGGRLLTIKSPHFPLDKSYCYFESDAIIRRLLNELKPDFVEASSPWGSSTSVAEWPGRAPRALIMHADPLTAWAYRWFERVAKRETIDRGFDWFWRHLRRMDASYDAIISASNNLSDRLVAGGLQRVHTIPMGVEPGFFSPALRDPALRARLLARCNLPETATLLVGVGRFSPEKRWPMVIEGATAAGVRRPLGLVIIGDGHARRRVVRAADNNPHILLLAPLGGREEMAQVLASADLLLHGSSAETYGMTPAEARASGLPIIVPDDGAAIDQLTPGAGLAYSAGDPARMADTIVAAIDSLPALRAGALADAGNVQEMDRHFAELFALYESLVTAPVAARAA</sequence>
<dbReference type="RefSeq" id="WP_184199083.1">
    <property type="nucleotide sequence ID" value="NZ_JACIIV010000013.1"/>
</dbReference>
<dbReference type="InterPro" id="IPR050194">
    <property type="entry name" value="Glycosyltransferase_grp1"/>
</dbReference>
<feature type="domain" description="Glycosyl transferase family 1" evidence="1">
    <location>
        <begin position="207"/>
        <end position="348"/>
    </location>
</feature>
<dbReference type="EC" id="2.4.1.-" evidence="3"/>
<dbReference type="AlphaFoldDB" id="A0A841LF87"/>
<dbReference type="SUPFAM" id="SSF53756">
    <property type="entry name" value="UDP-Glycosyltransferase/glycogen phosphorylase"/>
    <property type="match status" value="1"/>
</dbReference>
<dbReference type="PANTHER" id="PTHR45947:SF3">
    <property type="entry name" value="SULFOQUINOVOSYL TRANSFERASE SQD2"/>
    <property type="match status" value="1"/>
</dbReference>